<evidence type="ECO:0000259" key="6">
    <source>
        <dbReference type="Pfam" id="PF01323"/>
    </source>
</evidence>
<dbReference type="GO" id="GO:0004364">
    <property type="term" value="F:glutathione transferase activity"/>
    <property type="evidence" value="ECO:0007669"/>
    <property type="project" value="UniProtKB-UniRule"/>
</dbReference>
<dbReference type="PIRSF" id="PIRSF006386">
    <property type="entry name" value="HCCAis_GSTk"/>
    <property type="match status" value="1"/>
</dbReference>
<dbReference type="InterPro" id="IPR036249">
    <property type="entry name" value="Thioredoxin-like_sf"/>
</dbReference>
<accession>A0AAV9PM70</accession>
<dbReference type="EC" id="2.5.1.18" evidence="4"/>
<dbReference type="PANTHER" id="PTHR42943:SF2">
    <property type="entry name" value="GLUTATHIONE S-TRANSFERASE KAPPA 1"/>
    <property type="match status" value="1"/>
</dbReference>
<dbReference type="RefSeq" id="XP_064662103.1">
    <property type="nucleotide sequence ID" value="XM_064799348.1"/>
</dbReference>
<dbReference type="EMBL" id="JAVRRT010000003">
    <property type="protein sequence ID" value="KAK5173408.1"/>
    <property type="molecule type" value="Genomic_DNA"/>
</dbReference>
<proteinExistence type="inferred from homology"/>
<dbReference type="SUPFAM" id="SSF52833">
    <property type="entry name" value="Thioredoxin-like"/>
    <property type="match status" value="1"/>
</dbReference>
<dbReference type="GO" id="GO:0004602">
    <property type="term" value="F:glutathione peroxidase activity"/>
    <property type="evidence" value="ECO:0007669"/>
    <property type="project" value="TreeGrafter"/>
</dbReference>
<evidence type="ECO:0000313" key="7">
    <source>
        <dbReference type="EMBL" id="KAK5173408.1"/>
    </source>
</evidence>
<comment type="similarity">
    <text evidence="1 4">Belongs to the GST superfamily. Kappa family.</text>
</comment>
<evidence type="ECO:0000256" key="4">
    <source>
        <dbReference type="PIRNR" id="PIRNR006386"/>
    </source>
</evidence>
<comment type="catalytic activity">
    <reaction evidence="3 4">
        <text>RX + glutathione = an S-substituted glutathione + a halide anion + H(+)</text>
        <dbReference type="Rhea" id="RHEA:16437"/>
        <dbReference type="ChEBI" id="CHEBI:15378"/>
        <dbReference type="ChEBI" id="CHEBI:16042"/>
        <dbReference type="ChEBI" id="CHEBI:17792"/>
        <dbReference type="ChEBI" id="CHEBI:57925"/>
        <dbReference type="ChEBI" id="CHEBI:90779"/>
        <dbReference type="EC" id="2.5.1.18"/>
    </reaction>
</comment>
<dbReference type="GO" id="GO:0005777">
    <property type="term" value="C:peroxisome"/>
    <property type="evidence" value="ECO:0007669"/>
    <property type="project" value="TreeGrafter"/>
</dbReference>
<protein>
    <recommendedName>
        <fullName evidence="4">Glutathione S-transferase kappa</fullName>
        <ecNumber evidence="4">2.5.1.18</ecNumber>
    </recommendedName>
</protein>
<dbReference type="InterPro" id="IPR051924">
    <property type="entry name" value="GST_Kappa/NadH"/>
</dbReference>
<dbReference type="AlphaFoldDB" id="A0AAV9PM70"/>
<name>A0AAV9PM70_9PEZI</name>
<sequence length="219" mass="24297">MAPPKLTLFLDIISPFAYIAFHVTRNSPVFKNCEVTYVPIFLGGVMKACGNTAPIEIKNKDKWINLERRRWQRAFNIPMLENSPQPFPQPTLNPQRALCAIQSSHPAQLTDCFAALYQAFWVEGQTIGKPEIFGPVLEKVLGVEAAKGVLEAAKGKEAKERLSGNSDWAMDEGAFGLPWFVATDGEGRKECFWGVDHLGQVVEHLGLDRGKEAGLRAML</sequence>
<comment type="caution">
    <text evidence="7">The sequence shown here is derived from an EMBL/GenBank/DDBJ whole genome shotgun (WGS) entry which is preliminary data.</text>
</comment>
<keyword evidence="8" id="KW-1185">Reference proteome</keyword>
<keyword evidence="2 4" id="KW-0808">Transferase</keyword>
<feature type="domain" description="DSBA-like thioredoxin" evidence="6">
    <location>
        <begin position="6"/>
        <end position="205"/>
    </location>
</feature>
<evidence type="ECO:0000313" key="8">
    <source>
        <dbReference type="Proteomes" id="UP001337655"/>
    </source>
</evidence>
<dbReference type="GeneID" id="89923436"/>
<evidence type="ECO:0000256" key="1">
    <source>
        <dbReference type="ARBA" id="ARBA00006494"/>
    </source>
</evidence>
<evidence type="ECO:0000256" key="2">
    <source>
        <dbReference type="ARBA" id="ARBA00022679"/>
    </source>
</evidence>
<dbReference type="Gene3D" id="3.40.30.10">
    <property type="entry name" value="Glutaredoxin"/>
    <property type="match status" value="1"/>
</dbReference>
<evidence type="ECO:0000256" key="5">
    <source>
        <dbReference type="PIRSR" id="PIRSR006386-1"/>
    </source>
</evidence>
<dbReference type="PANTHER" id="PTHR42943">
    <property type="entry name" value="GLUTATHIONE S-TRANSFERASE KAPPA"/>
    <property type="match status" value="1"/>
</dbReference>
<organism evidence="7 8">
    <name type="scientific">Saxophila tyrrhenica</name>
    <dbReference type="NCBI Taxonomy" id="1690608"/>
    <lineage>
        <taxon>Eukaryota</taxon>
        <taxon>Fungi</taxon>
        <taxon>Dikarya</taxon>
        <taxon>Ascomycota</taxon>
        <taxon>Pezizomycotina</taxon>
        <taxon>Dothideomycetes</taxon>
        <taxon>Dothideomycetidae</taxon>
        <taxon>Mycosphaerellales</taxon>
        <taxon>Extremaceae</taxon>
        <taxon>Saxophila</taxon>
    </lineage>
</organism>
<dbReference type="InterPro" id="IPR001853">
    <property type="entry name" value="DSBA-like_thioredoxin_dom"/>
</dbReference>
<dbReference type="FunFam" id="3.40.30.10:FF:000096">
    <property type="entry name" value="Glutathione S-transferase kappa"/>
    <property type="match status" value="1"/>
</dbReference>
<gene>
    <name evidence="7" type="ORF">LTR77_002089</name>
</gene>
<dbReference type="Pfam" id="PF01323">
    <property type="entry name" value="DSBA"/>
    <property type="match status" value="1"/>
</dbReference>
<dbReference type="Proteomes" id="UP001337655">
    <property type="component" value="Unassembled WGS sequence"/>
</dbReference>
<reference evidence="7 8" key="1">
    <citation type="submission" date="2023-08" db="EMBL/GenBank/DDBJ databases">
        <title>Black Yeasts Isolated from many extreme environments.</title>
        <authorList>
            <person name="Coleine C."/>
            <person name="Stajich J.E."/>
            <person name="Selbmann L."/>
        </authorList>
    </citation>
    <scope>NUCLEOTIDE SEQUENCE [LARGE SCALE GENOMIC DNA]</scope>
    <source>
        <strain evidence="7 8">CCFEE 5935</strain>
    </source>
</reference>
<dbReference type="GO" id="GO:0006749">
    <property type="term" value="P:glutathione metabolic process"/>
    <property type="evidence" value="ECO:0007669"/>
    <property type="project" value="TreeGrafter"/>
</dbReference>
<dbReference type="InterPro" id="IPR014440">
    <property type="entry name" value="HCCAis_GSTk"/>
</dbReference>
<evidence type="ECO:0000256" key="3">
    <source>
        <dbReference type="ARBA" id="ARBA00047960"/>
    </source>
</evidence>
<feature type="active site" description="Nucleophile" evidence="5">
    <location>
        <position position="14"/>
    </location>
</feature>
<dbReference type="GO" id="GO:0005739">
    <property type="term" value="C:mitochondrion"/>
    <property type="evidence" value="ECO:0007669"/>
    <property type="project" value="TreeGrafter"/>
</dbReference>